<gene>
    <name evidence="2" type="ORF">CK510_15710</name>
</gene>
<dbReference type="EMBL" id="NTFS01000170">
    <property type="protein sequence ID" value="PAX53102.1"/>
    <property type="molecule type" value="Genomic_DNA"/>
</dbReference>
<evidence type="ECO:0000313" key="2">
    <source>
        <dbReference type="EMBL" id="PAX53102.1"/>
    </source>
</evidence>
<evidence type="ECO:0000313" key="3">
    <source>
        <dbReference type="Proteomes" id="UP000218238"/>
    </source>
</evidence>
<dbReference type="Proteomes" id="UP000218238">
    <property type="component" value="Unassembled WGS sequence"/>
</dbReference>
<keyword evidence="3" id="KW-1185">Reference proteome</keyword>
<dbReference type="AlphaFoldDB" id="A0A2A2THA0"/>
<accession>A0A2A2THA0</accession>
<organism evidence="2 3">
    <name type="scientific">Brunnivagina elsteri CCALA 953</name>
    <dbReference type="NCBI Taxonomy" id="987040"/>
    <lineage>
        <taxon>Bacteria</taxon>
        <taxon>Bacillati</taxon>
        <taxon>Cyanobacteriota</taxon>
        <taxon>Cyanophyceae</taxon>
        <taxon>Nostocales</taxon>
        <taxon>Calotrichaceae</taxon>
        <taxon>Brunnivagina</taxon>
    </lineage>
</organism>
<comment type="caution">
    <text evidence="2">The sequence shown here is derived from an EMBL/GenBank/DDBJ whole genome shotgun (WGS) entry which is preliminary data.</text>
</comment>
<name>A0A2A2THA0_9CYAN</name>
<sequence>MTSNQTKYDLPEYEIILSINLQLPIRIKPEVSIIPLIYKDKNIEENNYQNNPVNKENQVDLNQLDNQFLHQSMPHQETTLVKQIMAEVVFPENFQHTGTIVREIVAKVVSVEDCESEYVQQVSVYRLPGEPVRQIQYEKSLLSQRKQDKWDGEGKQPFAPTIKE</sequence>
<reference evidence="2 3" key="1">
    <citation type="submission" date="2017-08" db="EMBL/GenBank/DDBJ databases">
        <title>Draft genome sequence of filamentous cyanobacterium Calothrix elsteri CCALA 953.</title>
        <authorList>
            <person name="Gagunashvili A.N."/>
            <person name="Elster J."/>
            <person name="Andresson O.S."/>
        </authorList>
    </citation>
    <scope>NUCLEOTIDE SEQUENCE [LARGE SCALE GENOMIC DNA]</scope>
    <source>
        <strain evidence="2 3">CCALA 953</strain>
    </source>
</reference>
<proteinExistence type="predicted"/>
<feature type="region of interest" description="Disordered" evidence="1">
    <location>
        <begin position="143"/>
        <end position="164"/>
    </location>
</feature>
<feature type="non-terminal residue" evidence="2">
    <location>
        <position position="164"/>
    </location>
</feature>
<evidence type="ECO:0000256" key="1">
    <source>
        <dbReference type="SAM" id="MobiDB-lite"/>
    </source>
</evidence>
<protein>
    <submittedName>
        <fullName evidence="2">Uncharacterized protein</fullName>
    </submittedName>
</protein>
<feature type="compositionally biased region" description="Basic and acidic residues" evidence="1">
    <location>
        <begin position="145"/>
        <end position="154"/>
    </location>
</feature>